<dbReference type="PANTHER" id="PTHR14074">
    <property type="entry name" value="HELICASE WITH DEATH DOMAIN-RELATED"/>
    <property type="match status" value="1"/>
</dbReference>
<comment type="subcellular location">
    <subcellularLocation>
        <location evidence="1">Cytoplasm</location>
    </subcellularLocation>
</comment>
<dbReference type="Pfam" id="PF16739">
    <property type="entry name" value="CARD_2"/>
    <property type="match status" value="2"/>
</dbReference>
<proteinExistence type="inferred from homology"/>
<dbReference type="GO" id="GO:0016787">
    <property type="term" value="F:hydrolase activity"/>
    <property type="evidence" value="ECO:0007669"/>
    <property type="project" value="UniProtKB-KW"/>
</dbReference>
<dbReference type="Pfam" id="PF00271">
    <property type="entry name" value="Helicase_C"/>
    <property type="match status" value="1"/>
</dbReference>
<keyword evidence="24" id="KW-1185">Reference proteome</keyword>
<reference evidence="23" key="2">
    <citation type="submission" date="2025-09" db="UniProtKB">
        <authorList>
            <consortium name="Ensembl"/>
        </authorList>
    </citation>
    <scope>IDENTIFICATION</scope>
</reference>
<dbReference type="GO" id="GO:0003677">
    <property type="term" value="F:DNA binding"/>
    <property type="evidence" value="ECO:0007669"/>
    <property type="project" value="InterPro"/>
</dbReference>
<evidence type="ECO:0000256" key="6">
    <source>
        <dbReference type="ARBA" id="ARBA00022553"/>
    </source>
</evidence>
<keyword evidence="15" id="KW-0832">Ubl conjugation</keyword>
<dbReference type="GO" id="GO:0005737">
    <property type="term" value="C:cytoplasm"/>
    <property type="evidence" value="ECO:0007669"/>
    <property type="project" value="UniProtKB-SubCell"/>
</dbReference>
<dbReference type="InterPro" id="IPR014001">
    <property type="entry name" value="Helicase_ATP-bd"/>
</dbReference>
<evidence type="ECO:0000259" key="21">
    <source>
        <dbReference type="PROSITE" id="PS51194"/>
    </source>
</evidence>
<name>A0A3Q2C8R4_CYPVA</name>
<evidence type="ECO:0000256" key="17">
    <source>
        <dbReference type="ARBA" id="ARBA00022884"/>
    </source>
</evidence>
<evidence type="ECO:0000313" key="23">
    <source>
        <dbReference type="Ensembl" id="ENSCVAP00000001131.1"/>
    </source>
</evidence>
<evidence type="ECO:0000313" key="24">
    <source>
        <dbReference type="Proteomes" id="UP000265020"/>
    </source>
</evidence>
<keyword evidence="18" id="KW-0051">Antiviral defense</keyword>
<dbReference type="InterPro" id="IPR038557">
    <property type="entry name" value="RLR_C_sf"/>
</dbReference>
<dbReference type="InterPro" id="IPR021673">
    <property type="entry name" value="RLR_CTR"/>
</dbReference>
<dbReference type="Gene3D" id="1.10.533.10">
    <property type="entry name" value="Death Domain, Fas"/>
    <property type="match status" value="2"/>
</dbReference>
<keyword evidence="17" id="KW-0694">RNA-binding</keyword>
<dbReference type="GeneTree" id="ENSGT00940000153173"/>
<dbReference type="GO" id="GO:0140374">
    <property type="term" value="P:antiviral innate immune response"/>
    <property type="evidence" value="ECO:0007669"/>
    <property type="project" value="TreeGrafter"/>
</dbReference>
<dbReference type="Pfam" id="PF04851">
    <property type="entry name" value="ResIII"/>
    <property type="match status" value="1"/>
</dbReference>
<evidence type="ECO:0000256" key="8">
    <source>
        <dbReference type="ARBA" id="ARBA00022723"/>
    </source>
</evidence>
<dbReference type="GO" id="GO:0003724">
    <property type="term" value="F:RNA helicase activity"/>
    <property type="evidence" value="ECO:0007669"/>
    <property type="project" value="UniProtKB-EC"/>
</dbReference>
<evidence type="ECO:0000256" key="3">
    <source>
        <dbReference type="ARBA" id="ARBA00012552"/>
    </source>
</evidence>
<feature type="domain" description="Helicase C-terminal" evidence="21">
    <location>
        <begin position="612"/>
        <end position="780"/>
    </location>
</feature>
<keyword evidence="14" id="KW-0067">ATP-binding</keyword>
<dbReference type="InterPro" id="IPR031964">
    <property type="entry name" value="CARD_dom"/>
</dbReference>
<protein>
    <recommendedName>
        <fullName evidence="3">RNA helicase</fullName>
        <ecNumber evidence="3">3.6.4.13</ecNumber>
    </recommendedName>
</protein>
<reference evidence="23" key="1">
    <citation type="submission" date="2025-08" db="UniProtKB">
        <authorList>
            <consortium name="Ensembl"/>
        </authorList>
    </citation>
    <scope>IDENTIFICATION</scope>
</reference>
<dbReference type="Pfam" id="PF11648">
    <property type="entry name" value="RIG-I_C-RD"/>
    <property type="match status" value="1"/>
</dbReference>
<comment type="catalytic activity">
    <reaction evidence="19">
        <text>ATP + H2O = ADP + phosphate + H(+)</text>
        <dbReference type="Rhea" id="RHEA:13065"/>
        <dbReference type="ChEBI" id="CHEBI:15377"/>
        <dbReference type="ChEBI" id="CHEBI:15378"/>
        <dbReference type="ChEBI" id="CHEBI:30616"/>
        <dbReference type="ChEBI" id="CHEBI:43474"/>
        <dbReference type="ChEBI" id="CHEBI:456216"/>
        <dbReference type="EC" id="3.6.4.13"/>
    </reaction>
    <physiologicalReaction direction="left-to-right" evidence="19">
        <dbReference type="Rhea" id="RHEA:13066"/>
    </physiologicalReaction>
</comment>
<comment type="similarity">
    <text evidence="2">Belongs to the helicase family. RLR subfamily.</text>
</comment>
<evidence type="ECO:0000256" key="13">
    <source>
        <dbReference type="ARBA" id="ARBA00022833"/>
    </source>
</evidence>
<evidence type="ECO:0000256" key="7">
    <source>
        <dbReference type="ARBA" id="ARBA00022588"/>
    </source>
</evidence>
<evidence type="ECO:0000256" key="12">
    <source>
        <dbReference type="ARBA" id="ARBA00022806"/>
    </source>
</evidence>
<dbReference type="Gene3D" id="2.170.150.30">
    <property type="entry name" value="RIG-I-like receptor, C-terminal regulatory domain"/>
    <property type="match status" value="1"/>
</dbReference>
<evidence type="ECO:0000256" key="15">
    <source>
        <dbReference type="ARBA" id="ARBA00022843"/>
    </source>
</evidence>
<dbReference type="InterPro" id="IPR027417">
    <property type="entry name" value="P-loop_NTPase"/>
</dbReference>
<keyword evidence="13" id="KW-0862">Zinc</keyword>
<dbReference type="SMART" id="SM00487">
    <property type="entry name" value="DEXDc"/>
    <property type="match status" value="1"/>
</dbReference>
<organism evidence="23 24">
    <name type="scientific">Cyprinodon variegatus</name>
    <name type="common">Sheepshead minnow</name>
    <dbReference type="NCBI Taxonomy" id="28743"/>
    <lineage>
        <taxon>Eukaryota</taxon>
        <taxon>Metazoa</taxon>
        <taxon>Chordata</taxon>
        <taxon>Craniata</taxon>
        <taxon>Vertebrata</taxon>
        <taxon>Euteleostomi</taxon>
        <taxon>Actinopterygii</taxon>
        <taxon>Neopterygii</taxon>
        <taxon>Teleostei</taxon>
        <taxon>Neoteleostei</taxon>
        <taxon>Acanthomorphata</taxon>
        <taxon>Ovalentaria</taxon>
        <taxon>Atherinomorphae</taxon>
        <taxon>Cyprinodontiformes</taxon>
        <taxon>Cyprinodontidae</taxon>
        <taxon>Cyprinodon</taxon>
    </lineage>
</organism>
<dbReference type="Gene3D" id="1.20.1320.30">
    <property type="match status" value="1"/>
</dbReference>
<evidence type="ECO:0000256" key="11">
    <source>
        <dbReference type="ARBA" id="ARBA00022801"/>
    </source>
</evidence>
<keyword evidence="8" id="KW-0479">Metal-binding</keyword>
<dbReference type="Ensembl" id="ENSCVAT00000013917.1">
    <property type="protein sequence ID" value="ENSCVAP00000001131.1"/>
    <property type="gene ID" value="ENSCVAG00000002089.1"/>
</dbReference>
<keyword evidence="9" id="KW-0677">Repeat</keyword>
<dbReference type="Proteomes" id="UP000265020">
    <property type="component" value="Unassembled WGS sequence"/>
</dbReference>
<dbReference type="PROSITE" id="PS51192">
    <property type="entry name" value="HELICASE_ATP_BIND_1"/>
    <property type="match status" value="1"/>
</dbReference>
<keyword evidence="4" id="KW-0963">Cytoplasm</keyword>
<dbReference type="GO" id="GO:0008270">
    <property type="term" value="F:zinc ion binding"/>
    <property type="evidence" value="ECO:0007669"/>
    <property type="project" value="TreeGrafter"/>
</dbReference>
<evidence type="ECO:0000256" key="5">
    <source>
        <dbReference type="ARBA" id="ARBA00022499"/>
    </source>
</evidence>
<evidence type="ECO:0000256" key="10">
    <source>
        <dbReference type="ARBA" id="ARBA00022741"/>
    </source>
</evidence>
<keyword evidence="10" id="KW-0547">Nucleotide-binding</keyword>
<evidence type="ECO:0000256" key="14">
    <source>
        <dbReference type="ARBA" id="ARBA00022840"/>
    </source>
</evidence>
<feature type="domain" description="RLR CTR" evidence="22">
    <location>
        <begin position="802"/>
        <end position="932"/>
    </location>
</feature>
<dbReference type="InterPro" id="IPR006935">
    <property type="entry name" value="Helicase/UvrB_N"/>
</dbReference>
<keyword evidence="5" id="KW-1017">Isopeptide bond</keyword>
<dbReference type="PANTHER" id="PTHR14074:SF14">
    <property type="entry name" value="INTERFERON-INDUCED HELICASE C DOMAIN-CONTAINING PROTEIN 1"/>
    <property type="match status" value="1"/>
</dbReference>
<dbReference type="InterPro" id="IPR051363">
    <property type="entry name" value="RLR_Helicase"/>
</dbReference>
<keyword evidence="7" id="KW-0399">Innate immunity</keyword>
<sequence length="944" mass="106962">MDSENDEIHVRLIEDLRHKLESIIKVEETLIYLHFITQERKERISQKLKAEGNASAATLLISEVVEKPHTQGWFRAFVDALRQGGSVLAVDYLLNPPDPETEAENDYCVKLIQLLAPSLVDMKTVEVCNHCFSKGLITAADKERILAETRNNGNRSGASELLSRIVRCRPGWISDFQEVLRLTEHKELYELTGGSTECVKPSKCVAIVFPLNLCYPLLCFADLSEPPAAETAGTTSGDSEETEISLRDYQMEVARPALEGENIIICLPTGSGKTRVAVYITQKHLDSRRAKGEPGKVVVLVNKIPLVEQHFSTEFTPFLKPKYKVEKVSGDSQLKISFTKIVEKNDIIICTAQILENFLERADSGEDDGVTLSDLSLIIIDECHHTQKGGVYNHIMMRYLKQKHKNIKLKKEQKKPVLLPQILGLTASPGVGGANTLSKAEEHILRICANLDASKIMTRSLGGDKKVQRKSILAVEPRKEDPFGRVIKTIMNAIHEHVLLSPTCDLGSQNYEQWAVQKERQAAKEGDQKVRVCAEYLRRYNEGLILSNTIRMCDALSYLNKFHEEQIKKKTTPDEEENIQITETERFLFNLFKEKKEELEKLAKDPTYENDSLSKLRSKILQEFSSRKEARGIIFTRTRHSAITLSQWIQENPKFADIGVKPSHVIGGGDQSDTKPMTAAEQKDVLKKFRTGELNLLIATTVAEEGLDIPACNFVIRYGHVTNEIAMIQSQGRGRADDSTYTVVDVKNTGVAEKESVNEYREQMMNKAIQKIKALNEKDYNKQITEFQIQAIMEERVRQVRQKKKAVKDESPSALEFSCRNCSQKICSGEDIQVIENMHKVNVTQQFRKLFIQRENVSLQERRLDYETNGVIACRGCGQTWGSMMMYRGIDLPCLHVKNFVVSINGKKHSNYSKWSDLPVKFPAFDYIEHTSQMVQSSDDEETE</sequence>
<evidence type="ECO:0000256" key="2">
    <source>
        <dbReference type="ARBA" id="ARBA00006866"/>
    </source>
</evidence>
<dbReference type="GO" id="GO:0003727">
    <property type="term" value="F:single-stranded RNA binding"/>
    <property type="evidence" value="ECO:0007669"/>
    <property type="project" value="TreeGrafter"/>
</dbReference>
<evidence type="ECO:0000259" key="22">
    <source>
        <dbReference type="PROSITE" id="PS51789"/>
    </source>
</evidence>
<keyword evidence="16" id="KW-0391">Immunity</keyword>
<evidence type="ECO:0000256" key="16">
    <source>
        <dbReference type="ARBA" id="ARBA00022859"/>
    </source>
</evidence>
<dbReference type="PROSITE" id="PS51789">
    <property type="entry name" value="RLR_CTR"/>
    <property type="match status" value="1"/>
</dbReference>
<dbReference type="GO" id="GO:0039530">
    <property type="term" value="P:MDA-5 signaling pathway"/>
    <property type="evidence" value="ECO:0007669"/>
    <property type="project" value="TreeGrafter"/>
</dbReference>
<evidence type="ECO:0000256" key="18">
    <source>
        <dbReference type="ARBA" id="ARBA00023118"/>
    </source>
</evidence>
<evidence type="ECO:0000256" key="4">
    <source>
        <dbReference type="ARBA" id="ARBA00022490"/>
    </source>
</evidence>
<evidence type="ECO:0000256" key="19">
    <source>
        <dbReference type="ARBA" id="ARBA00049390"/>
    </source>
</evidence>
<keyword evidence="11" id="KW-0378">Hydrolase</keyword>
<dbReference type="InterPro" id="IPR041204">
    <property type="entry name" value="RIG-I-like_C"/>
</dbReference>
<evidence type="ECO:0000256" key="9">
    <source>
        <dbReference type="ARBA" id="ARBA00022737"/>
    </source>
</evidence>
<keyword evidence="12" id="KW-0347">Helicase</keyword>
<dbReference type="FunFam" id="3.40.50.300:FF:000893">
    <property type="entry name" value="Interferon-induced with helicase C domain 1"/>
    <property type="match status" value="1"/>
</dbReference>
<dbReference type="PROSITE" id="PS51194">
    <property type="entry name" value="HELICASE_CTER"/>
    <property type="match status" value="1"/>
</dbReference>
<evidence type="ECO:0000259" key="20">
    <source>
        <dbReference type="PROSITE" id="PS51192"/>
    </source>
</evidence>
<keyword evidence="6" id="KW-0597">Phosphoprotein</keyword>
<dbReference type="SUPFAM" id="SSF52540">
    <property type="entry name" value="P-loop containing nucleoside triphosphate hydrolases"/>
    <property type="match status" value="1"/>
</dbReference>
<dbReference type="SMART" id="SM00490">
    <property type="entry name" value="HELICc"/>
    <property type="match status" value="1"/>
</dbReference>
<dbReference type="InterPro" id="IPR011029">
    <property type="entry name" value="DEATH-like_dom_sf"/>
</dbReference>
<dbReference type="Gene3D" id="3.40.50.300">
    <property type="entry name" value="P-loop containing nucleotide triphosphate hydrolases"/>
    <property type="match status" value="2"/>
</dbReference>
<feature type="domain" description="Helicase ATP-binding" evidence="20">
    <location>
        <begin position="254"/>
        <end position="447"/>
    </location>
</feature>
<dbReference type="InterPro" id="IPR001650">
    <property type="entry name" value="Helicase_C-like"/>
</dbReference>
<dbReference type="AlphaFoldDB" id="A0A3Q2C8R4"/>
<evidence type="ECO:0000256" key="1">
    <source>
        <dbReference type="ARBA" id="ARBA00004496"/>
    </source>
</evidence>
<dbReference type="GO" id="GO:0005524">
    <property type="term" value="F:ATP binding"/>
    <property type="evidence" value="ECO:0007669"/>
    <property type="project" value="UniProtKB-KW"/>
</dbReference>
<dbReference type="Pfam" id="PF18119">
    <property type="entry name" value="RIG-I_C"/>
    <property type="match status" value="1"/>
</dbReference>
<dbReference type="EC" id="3.6.4.13" evidence="3"/>
<dbReference type="GO" id="GO:0003725">
    <property type="term" value="F:double-stranded RNA binding"/>
    <property type="evidence" value="ECO:0007669"/>
    <property type="project" value="TreeGrafter"/>
</dbReference>
<accession>A0A3Q2C8R4</accession>